<organism evidence="3 4">
    <name type="scientific">Tamlana crocina</name>
    <dbReference type="NCBI Taxonomy" id="393006"/>
    <lineage>
        <taxon>Bacteria</taxon>
        <taxon>Pseudomonadati</taxon>
        <taxon>Bacteroidota</taxon>
        <taxon>Flavobacteriia</taxon>
        <taxon>Flavobacteriales</taxon>
        <taxon>Flavobacteriaceae</taxon>
        <taxon>Tamlana</taxon>
    </lineage>
</organism>
<dbReference type="NCBIfam" id="TIGR04183">
    <property type="entry name" value="Por_Secre_tail"/>
    <property type="match status" value="1"/>
</dbReference>
<accession>A0ABX1DF65</accession>
<protein>
    <submittedName>
        <fullName evidence="3">T9SS type A sorting domain-containing protein</fullName>
    </submittedName>
</protein>
<dbReference type="Pfam" id="PF18962">
    <property type="entry name" value="Por_Secre_tail"/>
    <property type="match status" value="1"/>
</dbReference>
<keyword evidence="4" id="KW-1185">Reference proteome</keyword>
<evidence type="ECO:0000313" key="3">
    <source>
        <dbReference type="EMBL" id="NJX15633.1"/>
    </source>
</evidence>
<reference evidence="3 4" key="1">
    <citation type="submission" date="2020-03" db="EMBL/GenBank/DDBJ databases">
        <title>Tamlana sp. nov, isolated from XXX.</title>
        <authorList>
            <person name="Cao W.R."/>
        </authorList>
    </citation>
    <scope>NUCLEOTIDE SEQUENCE [LARGE SCALE GENOMIC DNA]</scope>
    <source>
        <strain evidence="3 4">HST1-43</strain>
    </source>
</reference>
<dbReference type="RefSeq" id="WP_167917871.1">
    <property type="nucleotide sequence ID" value="NZ_JAAVJS010000010.1"/>
</dbReference>
<dbReference type="EMBL" id="JAAVJS010000010">
    <property type="protein sequence ID" value="NJX15633.1"/>
    <property type="molecule type" value="Genomic_DNA"/>
</dbReference>
<evidence type="ECO:0000313" key="4">
    <source>
        <dbReference type="Proteomes" id="UP000760545"/>
    </source>
</evidence>
<gene>
    <name evidence="3" type="ORF">HC176_09035</name>
</gene>
<dbReference type="InterPro" id="IPR026444">
    <property type="entry name" value="Secre_tail"/>
</dbReference>
<keyword evidence="1" id="KW-0732">Signal</keyword>
<evidence type="ECO:0000256" key="1">
    <source>
        <dbReference type="ARBA" id="ARBA00022729"/>
    </source>
</evidence>
<dbReference type="Proteomes" id="UP000760545">
    <property type="component" value="Unassembled WGS sequence"/>
</dbReference>
<feature type="domain" description="Secretion system C-terminal sorting" evidence="2">
    <location>
        <begin position="549"/>
        <end position="617"/>
    </location>
</feature>
<comment type="caution">
    <text evidence="3">The sequence shown here is derived from an EMBL/GenBank/DDBJ whole genome shotgun (WGS) entry which is preliminary data.</text>
</comment>
<proteinExistence type="predicted"/>
<sequence length="622" mass="69631">MNSKSLFFFLFSLNFAFSQDLYVADNSYLFANDVVLFVNDDIRLETPTSNLYFRGDAQLIQSNDIKNSDAGSLSIYQNQTTGIYEYNYWCSPVGLGTDGTTQANADFLGGNNIYDPIDDADVTNVNSSLYGFTSDYNGTATQLSNYWIYTLKDSEGYWNWQQVFDTGTIETGYGFTLKGSPNTNNVLDFRGRPNNGTFTVSCSYDGTDNQPSGLLNHAQTLAGNPYPSALDLKLFLAHADNQTNLNGEIYFWEQKQKSSHYLADYEGGYGVYTPGNLGDLNDNGTYSTALFESYNGDGSDNGNTSGTTTDFGSINTYERRFAAVGQGFIIASDKFSGFATFNNSMRVYAAKDLVNGSVFAKSKNKKAESEEKKHPISHNGIDYKAIFENPTIVPEIRLHTHINNSYYKENVIAFRESTPNNSTYNKFFDGRNINNLATDVYLISSNEKLVVKSIKYGESVSLPLGFKAGKDNSLFSLKIHKLNNVPEHVDVYVYDRENNSYTDVKNGTFEIILNQGTYNNRFEITFSKNALNLPVIAENNFKVFFNKPASEITILNPEQIELKALTLFDISGKQIVNRKHFHSEKRHVISTKSLNVGTYLVNIETSDNQSITKKVVVHDITK</sequence>
<evidence type="ECO:0000259" key="2">
    <source>
        <dbReference type="Pfam" id="PF18962"/>
    </source>
</evidence>
<name>A0ABX1DF65_9FLAO</name>